<keyword evidence="1" id="KW-0808">Transferase</keyword>
<dbReference type="GO" id="GO:0008168">
    <property type="term" value="F:methyltransferase activity"/>
    <property type="evidence" value="ECO:0007669"/>
    <property type="project" value="UniProtKB-KW"/>
</dbReference>
<dbReference type="Pfam" id="PF13489">
    <property type="entry name" value="Methyltransf_23"/>
    <property type="match status" value="1"/>
</dbReference>
<evidence type="ECO:0000313" key="2">
    <source>
        <dbReference type="Proteomes" id="UP001610432"/>
    </source>
</evidence>
<dbReference type="CDD" id="cd02440">
    <property type="entry name" value="AdoMet_MTases"/>
    <property type="match status" value="1"/>
</dbReference>
<dbReference type="PANTHER" id="PTHR43591:SF108">
    <property type="entry name" value="S-ADENOSYL-L-METHIONINE-DEPENDENT METHYLTRANSFERASE"/>
    <property type="match status" value="1"/>
</dbReference>
<dbReference type="GO" id="GO:0032259">
    <property type="term" value="P:methylation"/>
    <property type="evidence" value="ECO:0007669"/>
    <property type="project" value="UniProtKB-KW"/>
</dbReference>
<dbReference type="GeneID" id="98149972"/>
<dbReference type="EMBL" id="JBFXLQ010000009">
    <property type="protein sequence ID" value="KAL2869637.1"/>
    <property type="molecule type" value="Genomic_DNA"/>
</dbReference>
<proteinExistence type="predicted"/>
<dbReference type="SUPFAM" id="SSF53335">
    <property type="entry name" value="S-adenosyl-L-methionine-dependent methyltransferases"/>
    <property type="match status" value="1"/>
</dbReference>
<reference evidence="1 2" key="1">
    <citation type="submission" date="2024-07" db="EMBL/GenBank/DDBJ databases">
        <title>Section-level genome sequencing and comparative genomics of Aspergillus sections Usti and Cavernicolus.</title>
        <authorList>
            <consortium name="Lawrence Berkeley National Laboratory"/>
            <person name="Nybo J.L."/>
            <person name="Vesth T.C."/>
            <person name="Theobald S."/>
            <person name="Frisvad J.C."/>
            <person name="Larsen T.O."/>
            <person name="Kjaerboelling I."/>
            <person name="Rothschild-Mancinelli K."/>
            <person name="Lyhne E.K."/>
            <person name="Kogle M.E."/>
            <person name="Barry K."/>
            <person name="Clum A."/>
            <person name="Na H."/>
            <person name="Ledsgaard L."/>
            <person name="Lin J."/>
            <person name="Lipzen A."/>
            <person name="Kuo A."/>
            <person name="Riley R."/>
            <person name="Mondo S."/>
            <person name="Labutti K."/>
            <person name="Haridas S."/>
            <person name="Pangalinan J."/>
            <person name="Salamov A.A."/>
            <person name="Simmons B.A."/>
            <person name="Magnuson J.K."/>
            <person name="Chen J."/>
            <person name="Drula E."/>
            <person name="Henrissat B."/>
            <person name="Wiebenga A."/>
            <person name="Lubbers R.J."/>
            <person name="Gomes A.C."/>
            <person name="Macurrencykelacurrency M.R."/>
            <person name="Stajich J."/>
            <person name="Grigoriev I.V."/>
            <person name="Mortensen U.H."/>
            <person name="De Vries R.P."/>
            <person name="Baker S.E."/>
            <person name="Andersen M.R."/>
        </authorList>
    </citation>
    <scope>NUCLEOTIDE SEQUENCE [LARGE SCALE GENOMIC DNA]</scope>
    <source>
        <strain evidence="1 2">CBS 449.75</strain>
    </source>
</reference>
<gene>
    <name evidence="1" type="ORF">BJX67DRAFT_392146</name>
</gene>
<dbReference type="PANTHER" id="PTHR43591">
    <property type="entry name" value="METHYLTRANSFERASE"/>
    <property type="match status" value="1"/>
</dbReference>
<name>A0ABR4M247_9EURO</name>
<keyword evidence="2" id="KW-1185">Reference proteome</keyword>
<dbReference type="Gene3D" id="3.40.50.150">
    <property type="entry name" value="Vaccinia Virus protein VP39"/>
    <property type="match status" value="1"/>
</dbReference>
<organism evidence="1 2">
    <name type="scientific">Aspergillus lucknowensis</name>
    <dbReference type="NCBI Taxonomy" id="176173"/>
    <lineage>
        <taxon>Eukaryota</taxon>
        <taxon>Fungi</taxon>
        <taxon>Dikarya</taxon>
        <taxon>Ascomycota</taxon>
        <taxon>Pezizomycotina</taxon>
        <taxon>Eurotiomycetes</taxon>
        <taxon>Eurotiomycetidae</taxon>
        <taxon>Eurotiales</taxon>
        <taxon>Aspergillaceae</taxon>
        <taxon>Aspergillus</taxon>
        <taxon>Aspergillus subgen. Nidulantes</taxon>
    </lineage>
</organism>
<comment type="caution">
    <text evidence="1">The sequence shown here is derived from an EMBL/GenBank/DDBJ whole genome shotgun (WGS) entry which is preliminary data.</text>
</comment>
<protein>
    <submittedName>
        <fullName evidence="1">S-adenosyl-L-methionine-dependent methyltransferase</fullName>
    </submittedName>
</protein>
<accession>A0ABR4M247</accession>
<dbReference type="RefSeq" id="XP_070888616.1">
    <property type="nucleotide sequence ID" value="XM_071034900.1"/>
</dbReference>
<sequence>MADLTEINRKHFDKVASNHQNDFGELINTVIAELKSRRGWISPKLTDTPNTDPAASDAVRLLDYACGAGTVSKALAPYATQTIGLDLSANMVSEYNKAAQEMFGSHNAGPARMEGFQHNLLGDSTALPSGTLAPFDIIVIGMALHHVADAGGLLQRFGDLLKPRGVCVVIDTVPGSARLGEGGSDLMKEGGVFGTIAKQGFAEAEVQELYEGAGMGEFDYAVFEQPFRFTLYGEQCSSRGFIARGVKIGLV</sequence>
<evidence type="ECO:0000313" key="1">
    <source>
        <dbReference type="EMBL" id="KAL2869637.1"/>
    </source>
</evidence>
<keyword evidence="1" id="KW-0489">Methyltransferase</keyword>
<dbReference type="Proteomes" id="UP001610432">
    <property type="component" value="Unassembled WGS sequence"/>
</dbReference>
<dbReference type="InterPro" id="IPR029063">
    <property type="entry name" value="SAM-dependent_MTases_sf"/>
</dbReference>